<keyword evidence="2" id="KW-1185">Reference proteome</keyword>
<evidence type="ECO:0000313" key="1">
    <source>
        <dbReference type="EMBL" id="CAK5063155.1"/>
    </source>
</evidence>
<reference evidence="1" key="1">
    <citation type="submission" date="2023-11" db="EMBL/GenBank/DDBJ databases">
        <authorList>
            <person name="Poullet M."/>
        </authorList>
    </citation>
    <scope>NUCLEOTIDE SEQUENCE</scope>
    <source>
        <strain evidence="1">E1834</strain>
    </source>
</reference>
<sequence>MIVLLPNSDSVVVVSCSSSMTFIASPKLASPVTFIFFSIFILCVNVFSVN</sequence>
<protein>
    <submittedName>
        <fullName evidence="1">Uncharacterized protein</fullName>
    </submittedName>
</protein>
<name>A0ACB0YVL6_MELEN</name>
<gene>
    <name evidence="1" type="ORF">MENTE1834_LOCUS16701</name>
</gene>
<accession>A0ACB0YVL6</accession>
<dbReference type="Proteomes" id="UP001497535">
    <property type="component" value="Unassembled WGS sequence"/>
</dbReference>
<proteinExistence type="predicted"/>
<evidence type="ECO:0000313" key="2">
    <source>
        <dbReference type="Proteomes" id="UP001497535"/>
    </source>
</evidence>
<comment type="caution">
    <text evidence="1">The sequence shown here is derived from an EMBL/GenBank/DDBJ whole genome shotgun (WGS) entry which is preliminary data.</text>
</comment>
<dbReference type="EMBL" id="CAVMJV010000018">
    <property type="protein sequence ID" value="CAK5063155.1"/>
    <property type="molecule type" value="Genomic_DNA"/>
</dbReference>
<organism evidence="1 2">
    <name type="scientific">Meloidogyne enterolobii</name>
    <name type="common">Root-knot nematode worm</name>
    <name type="synonym">Meloidogyne mayaguensis</name>
    <dbReference type="NCBI Taxonomy" id="390850"/>
    <lineage>
        <taxon>Eukaryota</taxon>
        <taxon>Metazoa</taxon>
        <taxon>Ecdysozoa</taxon>
        <taxon>Nematoda</taxon>
        <taxon>Chromadorea</taxon>
        <taxon>Rhabditida</taxon>
        <taxon>Tylenchina</taxon>
        <taxon>Tylenchomorpha</taxon>
        <taxon>Tylenchoidea</taxon>
        <taxon>Meloidogynidae</taxon>
        <taxon>Meloidogyninae</taxon>
        <taxon>Meloidogyne</taxon>
    </lineage>
</organism>